<dbReference type="SMART" id="SM00155">
    <property type="entry name" value="PLDc"/>
    <property type="match status" value="2"/>
</dbReference>
<keyword evidence="1 9" id="KW-1003">Cell membrane</keyword>
<dbReference type="EC" id="2.7.8.-" evidence="9"/>
<dbReference type="GO" id="GO:0008808">
    <property type="term" value="F:cardiolipin synthase activity"/>
    <property type="evidence" value="ECO:0007669"/>
    <property type="project" value="InterPro"/>
</dbReference>
<evidence type="ECO:0000256" key="1">
    <source>
        <dbReference type="ARBA" id="ARBA00022475"/>
    </source>
</evidence>
<dbReference type="STRING" id="511.UZ73_11665"/>
<keyword evidence="8 9" id="KW-1208">Phospholipid metabolism</keyword>
<dbReference type="EMBL" id="CP096916">
    <property type="protein sequence ID" value="WBM38069.1"/>
    <property type="molecule type" value="Genomic_DNA"/>
</dbReference>
<keyword evidence="2 9" id="KW-0444">Lipid biosynthesis</keyword>
<evidence type="ECO:0000256" key="6">
    <source>
        <dbReference type="ARBA" id="ARBA00023136"/>
    </source>
</evidence>
<dbReference type="PANTHER" id="PTHR21248">
    <property type="entry name" value="CARDIOLIPIN SYNTHASE"/>
    <property type="match status" value="1"/>
</dbReference>
<dbReference type="CDD" id="cd09110">
    <property type="entry name" value="PLDc_CLS_1"/>
    <property type="match status" value="1"/>
</dbReference>
<evidence type="ECO:0000256" key="7">
    <source>
        <dbReference type="ARBA" id="ARBA00023209"/>
    </source>
</evidence>
<dbReference type="HAMAP" id="MF_01917">
    <property type="entry name" value="Cardiolipin_synth_ClsB"/>
    <property type="match status" value="1"/>
</dbReference>
<evidence type="ECO:0000313" key="14">
    <source>
        <dbReference type="Proteomes" id="UP001211866"/>
    </source>
</evidence>
<dbReference type="InterPro" id="IPR001736">
    <property type="entry name" value="PLipase_D/transphosphatidylase"/>
</dbReference>
<evidence type="ECO:0000256" key="5">
    <source>
        <dbReference type="ARBA" id="ARBA00023098"/>
    </source>
</evidence>
<dbReference type="PIRSF" id="PIRSF000850">
    <property type="entry name" value="Phospholipase_D_PSS"/>
    <property type="match status" value="1"/>
</dbReference>
<reference evidence="11 13" key="2">
    <citation type="submission" date="2018-05" db="EMBL/GenBank/DDBJ databases">
        <authorList>
            <person name="Lanie J.A."/>
            <person name="Ng W.-L."/>
            <person name="Kazmierczak K.M."/>
            <person name="Andrzejewski T.M."/>
            <person name="Davidsen T.M."/>
            <person name="Wayne K.J."/>
            <person name="Tettelin H."/>
            <person name="Glass J.I."/>
            <person name="Rusch D."/>
            <person name="Podicherti R."/>
            <person name="Tsui H.-C.T."/>
            <person name="Winkler M.E."/>
        </authorList>
    </citation>
    <scope>NUCLEOTIDE SEQUENCE [LARGE SCALE GENOMIC DNA]</scope>
    <source>
        <strain evidence="11 13">YBY</strain>
    </source>
</reference>
<organism evidence="11 13">
    <name type="scientific">Alcaligenes faecalis</name>
    <dbReference type="NCBI Taxonomy" id="511"/>
    <lineage>
        <taxon>Bacteria</taxon>
        <taxon>Pseudomonadati</taxon>
        <taxon>Pseudomonadota</taxon>
        <taxon>Betaproteobacteria</taxon>
        <taxon>Burkholderiales</taxon>
        <taxon>Alcaligenaceae</taxon>
        <taxon>Alcaligenes</taxon>
    </lineage>
</organism>
<feature type="active site" evidence="9">
    <location>
        <position position="328"/>
    </location>
</feature>
<dbReference type="Proteomes" id="UP001211866">
    <property type="component" value="Chromosome"/>
</dbReference>
<sequence length="413" mass="48600">MPSLKRDPLWHEGNQITLLQNGQEFFPAICKAIDQAKKRLHLETYIFNLDDSGNSVLDALRRACERGVRVRVVIDGFGSDVHALQIAEQLKAMRARYRIYRPKPQGWREPRLSLRRLRRLHRKMLVVDERIGFVGGINILDDFDDVPLINGEGRPRFDFAVRCEGPIVDDMVRAQQALWLRMAWRRRKDWDSFTQRFTLWREWRKRRQERKKAEQAGQVFEGIRASLLLRDNVRHRQQIEQAYLQLLCKAKEQVILANAYFFPGRTLRRRIEQAAERGVRVRLLLQGHAEYFLQYRACRFMYGQLLDHGIELYEYKASYLHAKVAVIDDYSMVGSSNLDPFSLLLAREANVLIQDQPFTQNLQARLEYEIEHNAARVYPEQYQRLGVFSRLVDYLAYGMLRLGVLLTGKSSLY</sequence>
<evidence type="ECO:0000313" key="11">
    <source>
        <dbReference type="EMBL" id="PWE14121.1"/>
    </source>
</evidence>
<feature type="active site" evidence="9">
    <location>
        <position position="128"/>
    </location>
</feature>
<evidence type="ECO:0000256" key="8">
    <source>
        <dbReference type="ARBA" id="ARBA00023264"/>
    </source>
</evidence>
<feature type="active site" evidence="9">
    <location>
        <position position="123"/>
    </location>
</feature>
<evidence type="ECO:0000256" key="9">
    <source>
        <dbReference type="HAMAP-Rule" id="MF_01917"/>
    </source>
</evidence>
<dbReference type="CDD" id="cd09159">
    <property type="entry name" value="PLDc_ybhO_like_2"/>
    <property type="match status" value="1"/>
</dbReference>
<dbReference type="Pfam" id="PF13091">
    <property type="entry name" value="PLDc_2"/>
    <property type="match status" value="2"/>
</dbReference>
<evidence type="ECO:0000259" key="10">
    <source>
        <dbReference type="PROSITE" id="PS50035"/>
    </source>
</evidence>
<dbReference type="Gene3D" id="3.30.870.10">
    <property type="entry name" value="Endonuclease Chain A"/>
    <property type="match status" value="2"/>
</dbReference>
<feature type="active site" evidence="9">
    <location>
        <position position="121"/>
    </location>
</feature>
<feature type="domain" description="PLD phosphodiesterase" evidence="10">
    <location>
        <begin position="316"/>
        <end position="342"/>
    </location>
</feature>
<dbReference type="AlphaFoldDB" id="A0A2U2BJE0"/>
<protein>
    <recommendedName>
        <fullName evidence="9">Cardiolipin synthase B</fullName>
        <shortName evidence="9">CL synthase</shortName>
        <ecNumber evidence="9">2.7.8.-</ecNumber>
    </recommendedName>
</protein>
<dbReference type="SUPFAM" id="SSF56024">
    <property type="entry name" value="Phospholipase D/nuclease"/>
    <property type="match status" value="2"/>
</dbReference>
<reference evidence="12 14" key="3">
    <citation type="submission" date="2022-05" db="EMBL/GenBank/DDBJ databases">
        <title>Complete sequence of strain NY11312.</title>
        <authorList>
            <person name="Zhou D."/>
        </authorList>
    </citation>
    <scope>NUCLEOTIDE SEQUENCE [LARGE SCALE GENOMIC DNA]</scope>
    <source>
        <strain evidence="12 14">NY11312</strain>
    </source>
</reference>
<feature type="active site" evidence="9">
    <location>
        <position position="323"/>
    </location>
</feature>
<feature type="domain" description="PLD phosphodiesterase" evidence="10">
    <location>
        <begin position="116"/>
        <end position="143"/>
    </location>
</feature>
<comment type="similarity">
    <text evidence="9">Belongs to the phospholipase D family. Cardiolipin synthase subfamily. ClsB sub-subfamily.</text>
</comment>
<comment type="function">
    <text evidence="9">Catalyzes the phosphatidyl group transfer from one phosphatidylglycerol molecule to another to form cardiolipin (CL) (diphosphatidylglycerol) and glycerol.</text>
</comment>
<dbReference type="NCBIfam" id="NF008427">
    <property type="entry name" value="PRK11263.1"/>
    <property type="match status" value="1"/>
</dbReference>
<keyword evidence="6 9" id="KW-0472">Membrane</keyword>
<accession>A0A2U2BJE0</accession>
<reference evidence="11 13" key="1">
    <citation type="submission" date="2018-05" db="EMBL/GenBank/DDBJ databases">
        <title>Genome Sequence of an Efficient Indole-Degrading Bacterium, Alcaligenes sp.YBY.</title>
        <authorList>
            <person name="Yang B."/>
        </authorList>
    </citation>
    <scope>NUCLEOTIDE SEQUENCE [LARGE SCALE GENOMIC DNA]</scope>
    <source>
        <strain evidence="11 13">YBY</strain>
    </source>
</reference>
<evidence type="ECO:0000313" key="12">
    <source>
        <dbReference type="EMBL" id="WBM38069.1"/>
    </source>
</evidence>
<evidence type="ECO:0000313" key="13">
    <source>
        <dbReference type="Proteomes" id="UP000245216"/>
    </source>
</evidence>
<keyword evidence="3 9" id="KW-0808">Transferase</keyword>
<dbReference type="PANTHER" id="PTHR21248:SF23">
    <property type="entry name" value="CARDIOLIPIN SYNTHASE B"/>
    <property type="match status" value="1"/>
</dbReference>
<keyword evidence="7 9" id="KW-0594">Phospholipid biosynthesis</keyword>
<keyword evidence="5 9" id="KW-0443">Lipid metabolism</keyword>
<dbReference type="InterPro" id="IPR025202">
    <property type="entry name" value="PLD-like_dom"/>
</dbReference>
<dbReference type="EMBL" id="QEXO01000003">
    <property type="protein sequence ID" value="PWE14121.1"/>
    <property type="molecule type" value="Genomic_DNA"/>
</dbReference>
<proteinExistence type="inferred from homology"/>
<keyword evidence="14" id="KW-1185">Reference proteome</keyword>
<dbReference type="Proteomes" id="UP000245216">
    <property type="component" value="Unassembled WGS sequence"/>
</dbReference>
<dbReference type="GO" id="GO:0032049">
    <property type="term" value="P:cardiolipin biosynthetic process"/>
    <property type="evidence" value="ECO:0007669"/>
    <property type="project" value="InterPro"/>
</dbReference>
<dbReference type="OrthoDB" id="9762009at2"/>
<dbReference type="GO" id="GO:0005886">
    <property type="term" value="C:plasma membrane"/>
    <property type="evidence" value="ECO:0007669"/>
    <property type="project" value="UniProtKB-SubCell"/>
</dbReference>
<dbReference type="InterPro" id="IPR030872">
    <property type="entry name" value="Cardiolipin_synth_ClsB"/>
</dbReference>
<feature type="active site" evidence="9">
    <location>
        <position position="321"/>
    </location>
</feature>
<comment type="catalytic activity">
    <reaction evidence="9">
        <text>2 a 1,2-diacyl-sn-glycero-3-phospho-(1'-sn-glycerol) = a cardiolipin + glycerol</text>
        <dbReference type="Rhea" id="RHEA:31451"/>
        <dbReference type="ChEBI" id="CHEBI:17754"/>
        <dbReference type="ChEBI" id="CHEBI:62237"/>
        <dbReference type="ChEBI" id="CHEBI:64716"/>
    </reaction>
</comment>
<evidence type="ECO:0000256" key="3">
    <source>
        <dbReference type="ARBA" id="ARBA00022679"/>
    </source>
</evidence>
<evidence type="ECO:0000256" key="4">
    <source>
        <dbReference type="ARBA" id="ARBA00022737"/>
    </source>
</evidence>
<evidence type="ECO:0000256" key="2">
    <source>
        <dbReference type="ARBA" id="ARBA00022516"/>
    </source>
</evidence>
<keyword evidence="4" id="KW-0677">Repeat</keyword>
<dbReference type="PROSITE" id="PS50035">
    <property type="entry name" value="PLD"/>
    <property type="match status" value="2"/>
</dbReference>
<name>A0A2U2BJE0_ALCFA</name>
<gene>
    <name evidence="9 12" type="primary">clsB</name>
    <name evidence="11" type="ORF">DF183_13315</name>
    <name evidence="12" type="ORF">M2J83_20110</name>
</gene>
<comment type="subcellular location">
    <subcellularLocation>
        <location evidence="9">Cell membrane</location>
        <topology evidence="9">Peripheral membrane protein</topology>
    </subcellularLocation>
</comment>
<dbReference type="RefSeq" id="WP_042485509.1">
    <property type="nucleotide sequence ID" value="NZ_CAXOKM010000001.1"/>
</dbReference>